<dbReference type="GO" id="GO:0003700">
    <property type="term" value="F:DNA-binding transcription factor activity"/>
    <property type="evidence" value="ECO:0007669"/>
    <property type="project" value="TreeGrafter"/>
</dbReference>
<evidence type="ECO:0000313" key="6">
    <source>
        <dbReference type="EMBL" id="AHH21448.1"/>
    </source>
</evidence>
<dbReference type="SUPFAM" id="SSF46689">
    <property type="entry name" value="Homeodomain-like"/>
    <property type="match status" value="1"/>
</dbReference>
<dbReference type="PANTHER" id="PTHR30055:SF151">
    <property type="entry name" value="TRANSCRIPTIONAL REGULATORY PROTEIN"/>
    <property type="match status" value="1"/>
</dbReference>
<evidence type="ECO:0000256" key="2">
    <source>
        <dbReference type="ARBA" id="ARBA00023125"/>
    </source>
</evidence>
<sequence>MDYTGSGDPQRTVELLWGVPPAPRRGPKPKLTVDDIATTALAIADGEGLSAVTLRRIADELGVTAMSLYGYVPGKSELLDLLADRAWRDYPMPRHGRLGWRARVESVARANWTVYQAHPWLLQIATSRPLLGPHHTAKYDYELSAVDSLGLTDIDMDLIVGFVNDYVRGAARLAADTAAARTETGITDQQWWQQAAPALARVLDPARFPTAVRVGAAAGAEYDAAHNPARAFDFGLHRLLDGLQTYIDRFRPPASAG</sequence>
<evidence type="ECO:0000313" key="7">
    <source>
        <dbReference type="Proteomes" id="UP000019150"/>
    </source>
</evidence>
<dbReference type="PROSITE" id="PS50977">
    <property type="entry name" value="HTH_TETR_2"/>
    <property type="match status" value="1"/>
</dbReference>
<dbReference type="PANTHER" id="PTHR30055">
    <property type="entry name" value="HTH-TYPE TRANSCRIPTIONAL REGULATOR RUTR"/>
    <property type="match status" value="1"/>
</dbReference>
<proteinExistence type="predicted"/>
<dbReference type="EMBL" id="CP006850">
    <property type="protein sequence ID" value="AHH21448.1"/>
    <property type="molecule type" value="Genomic_DNA"/>
</dbReference>
<dbReference type="RefSeq" id="WP_025352754.1">
    <property type="nucleotide sequence ID" value="NZ_CP006850.1"/>
</dbReference>
<organism evidence="6 7">
    <name type="scientific">Nocardia nova SH22a</name>
    <dbReference type="NCBI Taxonomy" id="1415166"/>
    <lineage>
        <taxon>Bacteria</taxon>
        <taxon>Bacillati</taxon>
        <taxon>Actinomycetota</taxon>
        <taxon>Actinomycetes</taxon>
        <taxon>Mycobacteriales</taxon>
        <taxon>Nocardiaceae</taxon>
        <taxon>Nocardia</taxon>
    </lineage>
</organism>
<dbReference type="Gene3D" id="1.10.10.60">
    <property type="entry name" value="Homeodomain-like"/>
    <property type="match status" value="1"/>
</dbReference>
<feature type="domain" description="HTH tetR-type" evidence="5">
    <location>
        <begin position="30"/>
        <end position="90"/>
    </location>
</feature>
<dbReference type="Gene3D" id="1.10.357.10">
    <property type="entry name" value="Tetracycline Repressor, domain 2"/>
    <property type="match status" value="1"/>
</dbReference>
<name>W5TR98_9NOCA</name>
<reference evidence="6 7" key="1">
    <citation type="journal article" date="2014" name="Appl. Environ. Microbiol.">
        <title>Insights into the Microbial Degradation of Rubber and Gutta-Percha by Analysis of the Complete Genome of Nocardia nova SH22a.</title>
        <authorList>
            <person name="Luo Q."/>
            <person name="Hiessl S."/>
            <person name="Poehlein A."/>
            <person name="Daniel R."/>
            <person name="Steinbuchel A."/>
        </authorList>
    </citation>
    <scope>NUCLEOTIDE SEQUENCE [LARGE SCALE GENOMIC DNA]</scope>
    <source>
        <strain evidence="6">SH22a</strain>
    </source>
</reference>
<dbReference type="HOGENOM" id="CLU_069543_0_1_11"/>
<dbReference type="Proteomes" id="UP000019150">
    <property type="component" value="Chromosome"/>
</dbReference>
<feature type="DNA-binding region" description="H-T-H motif" evidence="4">
    <location>
        <begin position="53"/>
        <end position="72"/>
    </location>
</feature>
<protein>
    <submittedName>
        <fullName evidence="6">Putative transcriptional regulator, TetR family</fullName>
    </submittedName>
</protein>
<evidence type="ECO:0000256" key="4">
    <source>
        <dbReference type="PROSITE-ProRule" id="PRU00335"/>
    </source>
</evidence>
<dbReference type="AlphaFoldDB" id="W5TR98"/>
<dbReference type="OrthoDB" id="2570341at2"/>
<dbReference type="Pfam" id="PF00440">
    <property type="entry name" value="TetR_N"/>
    <property type="match status" value="1"/>
</dbReference>
<evidence type="ECO:0000259" key="5">
    <source>
        <dbReference type="PROSITE" id="PS50977"/>
    </source>
</evidence>
<dbReference type="GO" id="GO:0045892">
    <property type="term" value="P:negative regulation of DNA-templated transcription"/>
    <property type="evidence" value="ECO:0007669"/>
    <property type="project" value="InterPro"/>
</dbReference>
<dbReference type="InterPro" id="IPR036271">
    <property type="entry name" value="Tet_transcr_reg_TetR-rel_C_sf"/>
</dbReference>
<dbReference type="SUPFAM" id="SSF48498">
    <property type="entry name" value="Tetracyclin repressor-like, C-terminal domain"/>
    <property type="match status" value="1"/>
</dbReference>
<dbReference type="InterPro" id="IPR009057">
    <property type="entry name" value="Homeodomain-like_sf"/>
</dbReference>
<dbReference type="InterPro" id="IPR001647">
    <property type="entry name" value="HTH_TetR"/>
</dbReference>
<accession>W5TR98</accession>
<dbReference type="Pfam" id="PF02909">
    <property type="entry name" value="TetR_C_1"/>
    <property type="match status" value="1"/>
</dbReference>
<dbReference type="InterPro" id="IPR050109">
    <property type="entry name" value="HTH-type_TetR-like_transc_reg"/>
</dbReference>
<keyword evidence="7" id="KW-1185">Reference proteome</keyword>
<keyword evidence="2 4" id="KW-0238">DNA-binding</keyword>
<dbReference type="STRING" id="1415166.NONO_c66810"/>
<dbReference type="InterPro" id="IPR004111">
    <property type="entry name" value="Repressor_TetR_C"/>
</dbReference>
<evidence type="ECO:0000256" key="3">
    <source>
        <dbReference type="ARBA" id="ARBA00023163"/>
    </source>
</evidence>
<gene>
    <name evidence="6" type="ORF">NONO_c66810</name>
</gene>
<dbReference type="GO" id="GO:0000976">
    <property type="term" value="F:transcription cis-regulatory region binding"/>
    <property type="evidence" value="ECO:0007669"/>
    <property type="project" value="TreeGrafter"/>
</dbReference>
<dbReference type="eggNOG" id="COG1309">
    <property type="taxonomic scope" value="Bacteria"/>
</dbReference>
<keyword evidence="3" id="KW-0804">Transcription</keyword>
<dbReference type="PATRIC" id="fig|1415166.3.peg.6862"/>
<dbReference type="KEGG" id="nno:NONO_c66810"/>
<evidence type="ECO:0000256" key="1">
    <source>
        <dbReference type="ARBA" id="ARBA00023015"/>
    </source>
</evidence>
<keyword evidence="1" id="KW-0805">Transcription regulation</keyword>